<feature type="domain" description="SecA family profile" evidence="20">
    <location>
        <begin position="2"/>
        <end position="831"/>
    </location>
</feature>
<keyword evidence="8" id="KW-0479">Metal-binding</keyword>
<keyword evidence="7" id="KW-0997">Cell inner membrane</keyword>
<feature type="binding site" evidence="16">
    <location>
        <begin position="193"/>
        <end position="197"/>
    </location>
    <ligand>
        <name>ATP</name>
        <dbReference type="ChEBI" id="CHEBI:30616"/>
    </ligand>
</feature>
<comment type="similarity">
    <text evidence="3 16">Belongs to the SecA family.</text>
</comment>
<feature type="compositionally biased region" description="Basic and acidic residues" evidence="17">
    <location>
        <begin position="1108"/>
        <end position="1123"/>
    </location>
</feature>
<gene>
    <name evidence="16 21" type="primary">secA</name>
    <name evidence="21" type="ORF">GJU39_08670</name>
</gene>
<dbReference type="SUPFAM" id="SSF81767">
    <property type="entry name" value="Pre-protein crosslinking domain of SecA"/>
    <property type="match status" value="1"/>
</dbReference>
<dbReference type="InterPro" id="IPR036266">
    <property type="entry name" value="SecA_Wing/Scaffold_sf"/>
</dbReference>
<evidence type="ECO:0000256" key="9">
    <source>
        <dbReference type="ARBA" id="ARBA00022741"/>
    </source>
</evidence>
<keyword evidence="22" id="KW-1185">Reference proteome</keyword>
<dbReference type="EMBL" id="WKKH01000010">
    <property type="protein sequence ID" value="MRX76160.1"/>
    <property type="molecule type" value="Genomic_DNA"/>
</dbReference>
<dbReference type="GO" id="GO:0017038">
    <property type="term" value="P:protein import"/>
    <property type="evidence" value="ECO:0007669"/>
    <property type="project" value="InterPro"/>
</dbReference>
<evidence type="ECO:0000256" key="5">
    <source>
        <dbReference type="ARBA" id="ARBA00022475"/>
    </source>
</evidence>
<evidence type="ECO:0000259" key="19">
    <source>
        <dbReference type="PROSITE" id="PS51194"/>
    </source>
</evidence>
<evidence type="ECO:0000313" key="21">
    <source>
        <dbReference type="EMBL" id="MRX76160.1"/>
    </source>
</evidence>
<dbReference type="InterPro" id="IPR000185">
    <property type="entry name" value="SecA"/>
</dbReference>
<dbReference type="Proteomes" id="UP000487757">
    <property type="component" value="Unassembled WGS sequence"/>
</dbReference>
<dbReference type="PANTHER" id="PTHR30612">
    <property type="entry name" value="SECA INNER MEMBRANE COMPONENT OF SEC PROTEIN SECRETION SYSTEM"/>
    <property type="match status" value="1"/>
</dbReference>
<evidence type="ECO:0000256" key="7">
    <source>
        <dbReference type="ARBA" id="ARBA00022519"/>
    </source>
</evidence>
<dbReference type="InterPro" id="IPR036670">
    <property type="entry name" value="SecA_X-link_sf"/>
</dbReference>
<dbReference type="GO" id="GO:0043952">
    <property type="term" value="P:protein transport by the Sec complex"/>
    <property type="evidence" value="ECO:0007669"/>
    <property type="project" value="TreeGrafter"/>
</dbReference>
<dbReference type="InterPro" id="IPR027417">
    <property type="entry name" value="P-loop_NTPase"/>
</dbReference>
<organism evidence="21 22">
    <name type="scientific">Pedobacter petrophilus</name>
    <dbReference type="NCBI Taxonomy" id="1908241"/>
    <lineage>
        <taxon>Bacteria</taxon>
        <taxon>Pseudomonadati</taxon>
        <taxon>Bacteroidota</taxon>
        <taxon>Sphingobacteriia</taxon>
        <taxon>Sphingobacteriales</taxon>
        <taxon>Sphingobacteriaceae</taxon>
        <taxon>Pedobacter</taxon>
    </lineage>
</organism>
<dbReference type="InterPro" id="IPR001650">
    <property type="entry name" value="Helicase_C-like"/>
</dbReference>
<dbReference type="PROSITE" id="PS51194">
    <property type="entry name" value="HELICASE_CTER"/>
    <property type="match status" value="1"/>
</dbReference>
<feature type="domain" description="Helicase C-terminal" evidence="19">
    <location>
        <begin position="673"/>
        <end position="847"/>
    </location>
</feature>
<dbReference type="Gene3D" id="3.40.50.300">
    <property type="entry name" value="P-loop containing nucleotide triphosphate hydrolases"/>
    <property type="match status" value="3"/>
</dbReference>
<evidence type="ECO:0000256" key="13">
    <source>
        <dbReference type="ARBA" id="ARBA00022967"/>
    </source>
</evidence>
<keyword evidence="10" id="KW-0862">Zinc</keyword>
<feature type="binding site" evidence="16">
    <location>
        <position position="175"/>
    </location>
    <ligand>
        <name>ATP</name>
        <dbReference type="ChEBI" id="CHEBI:30616"/>
    </ligand>
</feature>
<dbReference type="GO" id="GO:0005886">
    <property type="term" value="C:plasma membrane"/>
    <property type="evidence" value="ECO:0007669"/>
    <property type="project" value="UniProtKB-SubCell"/>
</dbReference>
<dbReference type="FunFam" id="3.40.50.300:FF:000429">
    <property type="entry name" value="Preprotein translocase subunit SecA"/>
    <property type="match status" value="1"/>
</dbReference>
<dbReference type="InterPro" id="IPR014001">
    <property type="entry name" value="Helicase_ATP-bd"/>
</dbReference>
<dbReference type="Pfam" id="PF07516">
    <property type="entry name" value="SecA_SW"/>
    <property type="match status" value="1"/>
</dbReference>
<keyword evidence="13 16" id="KW-1278">Translocase</keyword>
<evidence type="ECO:0000256" key="10">
    <source>
        <dbReference type="ARBA" id="ARBA00022833"/>
    </source>
</evidence>
<dbReference type="SMART" id="SM00958">
    <property type="entry name" value="SecA_PP_bind"/>
    <property type="match status" value="1"/>
</dbReference>
<feature type="domain" description="Helicase ATP-binding" evidence="18">
    <location>
        <begin position="177"/>
        <end position="336"/>
    </location>
</feature>
<dbReference type="SMART" id="SM00957">
    <property type="entry name" value="SecA_DEAD"/>
    <property type="match status" value="1"/>
</dbReference>
<evidence type="ECO:0000313" key="22">
    <source>
        <dbReference type="Proteomes" id="UP000487757"/>
    </source>
</evidence>
<comment type="cofactor">
    <cofactor evidence="1">
        <name>Zn(2+)</name>
        <dbReference type="ChEBI" id="CHEBI:29105"/>
    </cofactor>
</comment>
<feature type="region of interest" description="Disordered" evidence="17">
    <location>
        <begin position="1091"/>
        <end position="1148"/>
    </location>
</feature>
<dbReference type="SMART" id="SM00490">
    <property type="entry name" value="HELICc"/>
    <property type="match status" value="1"/>
</dbReference>
<dbReference type="Gene3D" id="3.90.1440.10">
    <property type="entry name" value="SecA, preprotein cross-linking domain"/>
    <property type="match status" value="1"/>
</dbReference>
<evidence type="ECO:0000256" key="6">
    <source>
        <dbReference type="ARBA" id="ARBA00022490"/>
    </source>
</evidence>
<keyword evidence="6 16" id="KW-0963">Cytoplasm</keyword>
<accession>A0A7K0FY93</accession>
<dbReference type="CDD" id="cd17928">
    <property type="entry name" value="DEXDc_SecA"/>
    <property type="match status" value="1"/>
</dbReference>
<evidence type="ECO:0000256" key="2">
    <source>
        <dbReference type="ARBA" id="ARBA00004170"/>
    </source>
</evidence>
<comment type="subunit">
    <text evidence="16">Monomer and homodimer. Part of the essential Sec protein translocation apparatus which comprises SecA, SecYEG and auxiliary proteins SecDF. Other proteins may also be involved.</text>
</comment>
<dbReference type="OrthoDB" id="9805579at2"/>
<dbReference type="PANTHER" id="PTHR30612:SF0">
    <property type="entry name" value="CHLOROPLAST PROTEIN-TRANSPORTING ATPASE"/>
    <property type="match status" value="1"/>
</dbReference>
<dbReference type="InterPro" id="IPR020937">
    <property type="entry name" value="SecA_CS"/>
</dbReference>
<keyword evidence="5 16" id="KW-1003">Cell membrane</keyword>
<dbReference type="Pfam" id="PF01043">
    <property type="entry name" value="SecA_PP_bind"/>
    <property type="match status" value="1"/>
</dbReference>
<comment type="subcellular location">
    <subcellularLocation>
        <location evidence="16">Cell membrane</location>
        <topology evidence="16">Peripheral membrane protein</topology>
        <orientation evidence="16">Cytoplasmic side</orientation>
    </subcellularLocation>
    <subcellularLocation>
        <location evidence="16">Cytoplasm</location>
    </subcellularLocation>
    <subcellularLocation>
        <location evidence="2">Membrane</location>
        <topology evidence="2">Peripheral membrane protein</topology>
    </subcellularLocation>
    <text evidence="16">Distribution is 50-50.</text>
</comment>
<comment type="catalytic activity">
    <reaction evidence="16">
        <text>ATP + H2O + cellular proteinSide 1 = ADP + phosphate + cellular proteinSide 2.</text>
        <dbReference type="EC" id="7.4.2.8"/>
    </reaction>
</comment>
<dbReference type="Pfam" id="PF02810">
    <property type="entry name" value="SEC-C"/>
    <property type="match status" value="1"/>
</dbReference>
<keyword evidence="9 16" id="KW-0547">Nucleotide-binding</keyword>
<dbReference type="InterPro" id="IPR014018">
    <property type="entry name" value="SecA_motor_DEAD"/>
</dbReference>
<keyword evidence="14 16" id="KW-0811">Translocation</keyword>
<evidence type="ECO:0000256" key="12">
    <source>
        <dbReference type="ARBA" id="ARBA00022927"/>
    </source>
</evidence>
<keyword evidence="4 16" id="KW-0813">Transport</keyword>
<dbReference type="InterPro" id="IPR044722">
    <property type="entry name" value="SecA_SF2_C"/>
</dbReference>
<name>A0A7K0FY93_9SPHI</name>
<comment type="function">
    <text evidence="16">Part of the Sec protein translocase complex. Interacts with the SecYEG preprotein conducting channel. Has a central role in coupling the hydrolysis of ATP to the transfer of proteins into and across the cell membrane, serving as an ATP-driven molecular motor driving the stepwise translocation of polypeptide chains across the membrane.</text>
</comment>
<sequence length="1158" mass="130254">MLGFLAKVFGSKSDRDIKAIQPLVVKINDEYAKLSSISNDELRAKTIEFKGRISVFLTDIDGKISALKAEAESNDLDLHQKTAIYDQVDALGKDRDTELEKVLLEILPEAFAVVKETSRRLSENEFLEVTATQHDRDYAARKSNVKIVGDKAIWANRWDAAGTEVVWNMVHYDVQLIGGIVLHSGKIAEMATGEGKTLVSTLPAYLNALAEQGVHIVTVNDYLARRDSEWNGPLFEFHGISVDCIDKHEPNSEERRKAYAAGITYGTNNEFGFDYLRDNMSQTPDQLVQRKQHFAMVDEVDSVLIDDARTPLIISGPIPHGDQHEFYELKPRIERLVNAQKAYVSQALNEAKKLINAGNSGTEEGEGGLALLRAYRGLPKNKALIKFLSESGVRGLLLKTENYYMADQSKNMPKVDSELYFYIDEKNNQVELTEKGIELITQSGEDPTFFVLPDVGTEVAELEKSDLPLDEKVATKDALMRDYSVKAERIHSVNQLLKAYTLFEIDVEYIIDEGKIKIVDEQTGRIMDGRRYSDGLHQAIEAKENVKVEDATQTYATVTLQNYFRMYHKLCGMTGTATTEAGEFWSIYKLDVVEIPTNRNISRKDDQDYVYRTVREKYNAVAAEIQFLVFPYTHYEPEYELDKDGKVKQKEGKPVVKFDATGRVVPRLDAKGALIPAVNPQTGQIEPQAGRPVLVGTTSVEISELLSRMLKLRGIKHNVLNAKMHQREADIVAEAGQAGTVTIATNMAGRGTDIKLGAGVKEAGGLAIVGTERHESRRVDRQLRGRAGRQGDPGSSQFFVSLEDNLMRLFGSERISGIMVRMGIEDGEVIQHSMITKSIERAQKKVEENNFGIRKRLLEYDDVMNSQRTVIYAKRKNALFGERLDVDMNNMVYDVAEDIVTEYKEEANYDGFKLEVIKNFSLDTAITEKEFASTNIAQLTEKLFEEAEAFYARKSEAVIQQSLPVLTQVYEERGEHIEQIVVPFTDGIRGIQVAVDLKKAIDNKGKEVVRSFEKTIVLALIDDSWKEHLREMDDLKQSVQNAVYEQKDPLVIYKMEAFNLFKNMLNAVNKEVVSFLYKGGIPVQQEAEDLREAPAPVKQPKLQTTKQEFGREEPGIEFGDTREAVPQQPVRKEATVGRNEPCPCGSGKKYKNCHGANL</sequence>
<dbReference type="FunFam" id="3.40.50.300:FF:000246">
    <property type="entry name" value="Preprotein translocase subunit SecA"/>
    <property type="match status" value="1"/>
</dbReference>
<keyword evidence="15 16" id="KW-0472">Membrane</keyword>
<dbReference type="InterPro" id="IPR004027">
    <property type="entry name" value="SEC_C_motif"/>
</dbReference>
<dbReference type="GO" id="GO:0008564">
    <property type="term" value="F:protein-exporting ATPase activity"/>
    <property type="evidence" value="ECO:0007669"/>
    <property type="project" value="UniProtKB-EC"/>
</dbReference>
<dbReference type="RefSeq" id="WP_154280395.1">
    <property type="nucleotide sequence ID" value="NZ_JBHUJQ010000001.1"/>
</dbReference>
<dbReference type="CDD" id="cd18803">
    <property type="entry name" value="SF2_C_secA"/>
    <property type="match status" value="1"/>
</dbReference>
<dbReference type="EC" id="7.4.2.8" evidence="16"/>
<dbReference type="InterPro" id="IPR011130">
    <property type="entry name" value="SecA_preprotein_X-link_dom"/>
</dbReference>
<evidence type="ECO:0000256" key="14">
    <source>
        <dbReference type="ARBA" id="ARBA00023010"/>
    </source>
</evidence>
<dbReference type="PROSITE" id="PS51192">
    <property type="entry name" value="HELICASE_ATP_BIND_1"/>
    <property type="match status" value="1"/>
</dbReference>
<evidence type="ECO:0000256" key="15">
    <source>
        <dbReference type="ARBA" id="ARBA00023136"/>
    </source>
</evidence>
<dbReference type="SUPFAM" id="SSF52540">
    <property type="entry name" value="P-loop containing nucleoside triphosphate hydrolases"/>
    <property type="match status" value="2"/>
</dbReference>
<dbReference type="GO" id="GO:0046872">
    <property type="term" value="F:metal ion binding"/>
    <property type="evidence" value="ECO:0007669"/>
    <property type="project" value="UniProtKB-KW"/>
</dbReference>
<dbReference type="PROSITE" id="PS51196">
    <property type="entry name" value="SECA_MOTOR_DEAD"/>
    <property type="match status" value="1"/>
</dbReference>
<evidence type="ECO:0000256" key="8">
    <source>
        <dbReference type="ARBA" id="ARBA00022723"/>
    </source>
</evidence>
<protein>
    <recommendedName>
        <fullName evidence="16">Protein translocase subunit SecA</fullName>
        <ecNumber evidence="16">7.4.2.8</ecNumber>
    </recommendedName>
</protein>
<evidence type="ECO:0000256" key="3">
    <source>
        <dbReference type="ARBA" id="ARBA00007650"/>
    </source>
</evidence>
<dbReference type="InterPro" id="IPR011115">
    <property type="entry name" value="SecA_DEAD"/>
</dbReference>
<keyword evidence="12 16" id="KW-0653">Protein transport</keyword>
<evidence type="ECO:0000256" key="11">
    <source>
        <dbReference type="ARBA" id="ARBA00022840"/>
    </source>
</evidence>
<dbReference type="SUPFAM" id="SSF81886">
    <property type="entry name" value="Helical scaffold and wing domains of SecA"/>
    <property type="match status" value="1"/>
</dbReference>
<dbReference type="GO" id="GO:0006605">
    <property type="term" value="P:protein targeting"/>
    <property type="evidence" value="ECO:0007669"/>
    <property type="project" value="UniProtKB-UniRule"/>
</dbReference>
<dbReference type="GO" id="GO:0031522">
    <property type="term" value="C:cell envelope Sec protein transport complex"/>
    <property type="evidence" value="ECO:0007669"/>
    <property type="project" value="TreeGrafter"/>
</dbReference>
<reference evidence="21 22" key="1">
    <citation type="submission" date="2019-11" db="EMBL/GenBank/DDBJ databases">
        <title>Pedobacter petrophilus genome.</title>
        <authorList>
            <person name="Feldbauer M.J."/>
            <person name="Newman J.D."/>
        </authorList>
    </citation>
    <scope>NUCLEOTIDE SEQUENCE [LARGE SCALE GENOMIC DNA]</scope>
    <source>
        <strain evidence="21 22">LMG 29686</strain>
    </source>
</reference>
<dbReference type="Gene3D" id="1.10.3060.10">
    <property type="entry name" value="Helical scaffold and wing domains of SecA"/>
    <property type="match status" value="1"/>
</dbReference>
<evidence type="ECO:0000256" key="16">
    <source>
        <dbReference type="HAMAP-Rule" id="MF_01382"/>
    </source>
</evidence>
<dbReference type="GO" id="GO:0005524">
    <property type="term" value="F:ATP binding"/>
    <property type="evidence" value="ECO:0007669"/>
    <property type="project" value="UniProtKB-UniRule"/>
</dbReference>
<dbReference type="GO" id="GO:0005829">
    <property type="term" value="C:cytosol"/>
    <property type="evidence" value="ECO:0007669"/>
    <property type="project" value="TreeGrafter"/>
</dbReference>
<dbReference type="PROSITE" id="PS01312">
    <property type="entry name" value="SECA"/>
    <property type="match status" value="1"/>
</dbReference>
<dbReference type="AlphaFoldDB" id="A0A7K0FY93"/>
<feature type="binding site" evidence="16">
    <location>
        <position position="753"/>
    </location>
    <ligand>
        <name>ATP</name>
        <dbReference type="ChEBI" id="CHEBI:30616"/>
    </ligand>
</feature>
<dbReference type="GO" id="GO:0065002">
    <property type="term" value="P:intracellular protein transmembrane transport"/>
    <property type="evidence" value="ECO:0007669"/>
    <property type="project" value="UniProtKB-UniRule"/>
</dbReference>
<evidence type="ECO:0000259" key="18">
    <source>
        <dbReference type="PROSITE" id="PS51192"/>
    </source>
</evidence>
<dbReference type="Pfam" id="PF21090">
    <property type="entry name" value="P-loop_SecA"/>
    <property type="match status" value="2"/>
</dbReference>
<evidence type="ECO:0000256" key="1">
    <source>
        <dbReference type="ARBA" id="ARBA00001947"/>
    </source>
</evidence>
<dbReference type="Pfam" id="PF07517">
    <property type="entry name" value="SecA_DEAD"/>
    <property type="match status" value="1"/>
</dbReference>
<evidence type="ECO:0000259" key="20">
    <source>
        <dbReference type="PROSITE" id="PS51196"/>
    </source>
</evidence>
<evidence type="ECO:0000256" key="4">
    <source>
        <dbReference type="ARBA" id="ARBA00022448"/>
    </source>
</evidence>
<proteinExistence type="inferred from homology"/>
<comment type="caution">
    <text evidence="21">The sequence shown here is derived from an EMBL/GenBank/DDBJ whole genome shotgun (WGS) entry which is preliminary data.</text>
</comment>
<keyword evidence="11 16" id="KW-0067">ATP-binding</keyword>
<dbReference type="HAMAP" id="MF_01382">
    <property type="entry name" value="SecA"/>
    <property type="match status" value="1"/>
</dbReference>
<dbReference type="InterPro" id="IPR011116">
    <property type="entry name" value="SecA_Wing/Scaffold"/>
</dbReference>
<evidence type="ECO:0000256" key="17">
    <source>
        <dbReference type="SAM" id="MobiDB-lite"/>
    </source>
</evidence>
<dbReference type="PRINTS" id="PR00906">
    <property type="entry name" value="SECA"/>
</dbReference>